<reference evidence="1 2" key="1">
    <citation type="submission" date="2015-02" db="EMBL/GenBank/DDBJ databases">
        <title>Nostoc linckia genome annotation.</title>
        <authorList>
            <person name="Zhou Z."/>
        </authorList>
    </citation>
    <scope>NUCLEOTIDE SEQUENCE [LARGE SCALE GENOMIC DNA]</scope>
    <source>
        <strain evidence="2">z7</strain>
    </source>
</reference>
<dbReference type="Proteomes" id="UP000222523">
    <property type="component" value="Unassembled WGS sequence"/>
</dbReference>
<dbReference type="SUPFAM" id="SSF56563">
    <property type="entry name" value="Major capsid protein gp5"/>
    <property type="match status" value="1"/>
</dbReference>
<evidence type="ECO:0000313" key="1">
    <source>
        <dbReference type="EMBL" id="PHJ87197.1"/>
    </source>
</evidence>
<sequence>MKRSYLQFPKRAAKIQSRQAGLINFVNAAYKTDGEPSEETKALLAKVKETVENQTRGFQNEDQVKGIINKVLEGMPIDALRSFDPAKFQESITKVAGEVEKLSQQRTQNTNQRINVIQEFLDKNVDNVRSLFTNKVNGAEIKLNVRAAAVMTTGNTVDNTAVPDDILESFTQLEFVKKRRPRQYVYDMADRTIVAEVDKYLTWLEEGDEEGAFAIVAEGATKPLVSYDIVRNVSTAKKVAAKYIITEEFAKFYKEAYRIIRELIMDKGERDYSAILTTDLLADAAGYTGTALDGQYVNPTDYHAIGAVAAQIQSLNFNPDMLILNPQDMWRIALQQNTQGSFFLPIPMYNPDGETIMMGFTVRTSNYVPVGTAILGESGLWKIRDEAWTIRIGYGVTVTGSSPVTSVVSDFDNNQMRVIVEKFFHDYIATAHTGSFVSFNFDVVKALLTQA</sequence>
<evidence type="ECO:0008006" key="3">
    <source>
        <dbReference type="Google" id="ProtNLM"/>
    </source>
</evidence>
<evidence type="ECO:0000313" key="2">
    <source>
        <dbReference type="Proteomes" id="UP000222523"/>
    </source>
</evidence>
<gene>
    <name evidence="1" type="ORF">VF04_35050</name>
</gene>
<accession>A0ABX4KFF1</accession>
<keyword evidence="2" id="KW-1185">Reference proteome</keyword>
<dbReference type="RefSeq" id="WP_099072423.1">
    <property type="nucleotide sequence ID" value="NZ_LAHC01000163.1"/>
</dbReference>
<name>A0ABX4KFF1_NOSLI</name>
<proteinExistence type="predicted"/>
<comment type="caution">
    <text evidence="1">The sequence shown here is derived from an EMBL/GenBank/DDBJ whole genome shotgun (WGS) entry which is preliminary data.</text>
</comment>
<dbReference type="EMBL" id="LAHC01000163">
    <property type="protein sequence ID" value="PHJ87197.1"/>
    <property type="molecule type" value="Genomic_DNA"/>
</dbReference>
<dbReference type="Gene3D" id="3.30.2400.10">
    <property type="entry name" value="Major capsid protein gp5"/>
    <property type="match status" value="1"/>
</dbReference>
<dbReference type="Gene3D" id="3.30.2320.10">
    <property type="entry name" value="hypothetical protein PF0899 domain"/>
    <property type="match status" value="1"/>
</dbReference>
<organism evidence="1 2">
    <name type="scientific">Nostoc linckia z7</name>
    <dbReference type="NCBI Taxonomy" id="1628745"/>
    <lineage>
        <taxon>Bacteria</taxon>
        <taxon>Bacillati</taxon>
        <taxon>Cyanobacteriota</taxon>
        <taxon>Cyanophyceae</taxon>
        <taxon>Nostocales</taxon>
        <taxon>Nostocaceae</taxon>
        <taxon>Nostoc</taxon>
    </lineage>
</organism>
<protein>
    <recommendedName>
        <fullName evidence="3">Major capsid protein</fullName>
    </recommendedName>
</protein>